<dbReference type="AlphaFoldDB" id="A0A7C0WUI4"/>
<sequence>MRPQFYRIEIVNDDKLIEEKLLCIENIITIGKSECGNTLITMKDKSSLESFCKYSDTLQYLKRIYEDSGYVI</sequence>
<accession>A0A7C0WUI4</accession>
<comment type="caution">
    <text evidence="1">The sequence shown here is derived from an EMBL/GenBank/DDBJ whole genome shotgun (WGS) entry which is preliminary data.</text>
</comment>
<organism evidence="1">
    <name type="scientific">Thermodesulforhabdus norvegica</name>
    <dbReference type="NCBI Taxonomy" id="39841"/>
    <lineage>
        <taxon>Bacteria</taxon>
        <taxon>Pseudomonadati</taxon>
        <taxon>Thermodesulfobacteriota</taxon>
        <taxon>Syntrophobacteria</taxon>
        <taxon>Syntrophobacterales</taxon>
        <taxon>Thermodesulforhabdaceae</taxon>
        <taxon>Thermodesulforhabdus</taxon>
    </lineage>
</organism>
<proteinExistence type="predicted"/>
<reference evidence="1" key="1">
    <citation type="journal article" date="2020" name="mSystems">
        <title>Genome- and Community-Level Interaction Insights into Carbon Utilization and Element Cycling Functions of Hydrothermarchaeota in Hydrothermal Sediment.</title>
        <authorList>
            <person name="Zhou Z."/>
            <person name="Liu Y."/>
            <person name="Xu W."/>
            <person name="Pan J."/>
            <person name="Luo Z.H."/>
            <person name="Li M."/>
        </authorList>
    </citation>
    <scope>NUCLEOTIDE SEQUENCE [LARGE SCALE GENOMIC DNA]</scope>
    <source>
        <strain evidence="1">HyVt-19</strain>
    </source>
</reference>
<name>A0A7C0WUI4_9BACT</name>
<evidence type="ECO:0000313" key="1">
    <source>
        <dbReference type="EMBL" id="HDL89730.1"/>
    </source>
</evidence>
<gene>
    <name evidence="1" type="ORF">ENG14_02365</name>
</gene>
<dbReference type="Proteomes" id="UP000886355">
    <property type="component" value="Unassembled WGS sequence"/>
</dbReference>
<dbReference type="EMBL" id="DQZW01000112">
    <property type="protein sequence ID" value="HDL89730.1"/>
    <property type="molecule type" value="Genomic_DNA"/>
</dbReference>
<protein>
    <submittedName>
        <fullName evidence="1">Uncharacterized protein</fullName>
    </submittedName>
</protein>